<organism evidence="12 14">
    <name type="scientific">Plasmodiophora brassicae</name>
    <name type="common">Clubroot disease agent</name>
    <dbReference type="NCBI Taxonomy" id="37360"/>
    <lineage>
        <taxon>Eukaryota</taxon>
        <taxon>Sar</taxon>
        <taxon>Rhizaria</taxon>
        <taxon>Endomyxa</taxon>
        <taxon>Phytomyxea</taxon>
        <taxon>Plasmodiophorida</taxon>
        <taxon>Plasmodiophoridae</taxon>
        <taxon>Plasmodiophora</taxon>
    </lineage>
</organism>
<keyword evidence="13" id="KW-0496">Mitochondrion</keyword>
<dbReference type="Proteomes" id="UP000039324">
    <property type="component" value="Unassembled WGS sequence"/>
</dbReference>
<dbReference type="InterPro" id="IPR029063">
    <property type="entry name" value="SAM-dependent_MTases_sf"/>
</dbReference>
<reference evidence="12 14" key="1">
    <citation type="submission" date="2015-02" db="EMBL/GenBank/DDBJ databases">
        <authorList>
            <person name="Chooi Y.-H."/>
        </authorList>
    </citation>
    <scope>NUCLEOTIDE SEQUENCE [LARGE SCALE GENOMIC DNA]</scope>
    <source>
        <strain evidence="12">E3</strain>
    </source>
</reference>
<dbReference type="EC" id="2.1.1.244" evidence="5"/>
<dbReference type="CDD" id="cd02440">
    <property type="entry name" value="AdoMet_MTases"/>
    <property type="match status" value="1"/>
</dbReference>
<evidence type="ECO:0000256" key="9">
    <source>
        <dbReference type="ARBA" id="ARBA00047885"/>
    </source>
</evidence>
<evidence type="ECO:0000313" key="12">
    <source>
        <dbReference type="EMBL" id="CEP03914.1"/>
    </source>
</evidence>
<dbReference type="InterPro" id="IPR008576">
    <property type="entry name" value="MeTrfase_NTM1"/>
</dbReference>
<dbReference type="OMA" id="PVRMYCL"/>
<dbReference type="PANTHER" id="PTHR12753:SF0">
    <property type="entry name" value="ALPHA N-TERMINAL PROTEIN METHYLTRANSFERASE 1"/>
    <property type="match status" value="1"/>
</dbReference>
<feature type="binding site" evidence="11">
    <location>
        <position position="99"/>
    </location>
    <ligand>
        <name>S-adenosyl-L-methionine</name>
        <dbReference type="ChEBI" id="CHEBI:59789"/>
    </ligand>
</feature>
<keyword evidence="4 11" id="KW-0949">S-adenosyl-L-methionine</keyword>
<comment type="catalytic activity">
    <reaction evidence="8">
        <text>N-terminal L-seryl-L-prolyl-L-lysyl-[protein] + 3 S-adenosyl-L-methionine = N-terminal N,N,N-trimethyl-L-seryl-L-prolyl-L-lysyl-[protein] + 3 S-adenosyl-L-homocysteine + 3 H(+)</text>
        <dbReference type="Rhea" id="RHEA:54724"/>
        <dbReference type="Rhea" id="RHEA-COMP:13789"/>
        <dbReference type="Rhea" id="RHEA-COMP:13973"/>
        <dbReference type="ChEBI" id="CHEBI:15378"/>
        <dbReference type="ChEBI" id="CHEBI:57856"/>
        <dbReference type="ChEBI" id="CHEBI:59789"/>
        <dbReference type="ChEBI" id="CHEBI:138061"/>
        <dbReference type="ChEBI" id="CHEBI:138317"/>
        <dbReference type="EC" id="2.1.1.244"/>
    </reaction>
</comment>
<comment type="catalytic activity">
    <reaction evidence="10">
        <text>N-terminal L-alanyl-L-prolyl-L-lysyl-[protein] + 3 S-adenosyl-L-methionine = N-terminal N,N,N-trimethyl-L-alanyl-L-prolyl-L-lysyl-[protein] + 3 S-adenosyl-L-homocysteine + 3 H(+)</text>
        <dbReference type="Rhea" id="RHEA:54712"/>
        <dbReference type="Rhea" id="RHEA-COMP:13785"/>
        <dbReference type="Rhea" id="RHEA-COMP:13971"/>
        <dbReference type="ChEBI" id="CHEBI:15378"/>
        <dbReference type="ChEBI" id="CHEBI:57856"/>
        <dbReference type="ChEBI" id="CHEBI:59789"/>
        <dbReference type="ChEBI" id="CHEBI:138057"/>
        <dbReference type="ChEBI" id="CHEBI:138315"/>
        <dbReference type="EC" id="2.1.1.244"/>
    </reaction>
</comment>
<evidence type="ECO:0000313" key="15">
    <source>
        <dbReference type="Proteomes" id="UP000290189"/>
    </source>
</evidence>
<evidence type="ECO:0000256" key="5">
    <source>
        <dbReference type="ARBA" id="ARBA00039112"/>
    </source>
</evidence>
<dbReference type="EMBL" id="CDSF01000155">
    <property type="protein sequence ID" value="CEP03914.1"/>
    <property type="molecule type" value="Genomic_DNA"/>
</dbReference>
<evidence type="ECO:0000256" key="4">
    <source>
        <dbReference type="ARBA" id="ARBA00022691"/>
    </source>
</evidence>
<reference evidence="13 15" key="2">
    <citation type="submission" date="2018-03" db="EMBL/GenBank/DDBJ databases">
        <authorList>
            <person name="Fogelqvist J."/>
        </authorList>
    </citation>
    <scope>NUCLEOTIDE SEQUENCE [LARGE SCALE GENOMIC DNA]</scope>
</reference>
<protein>
    <recommendedName>
        <fullName evidence="6">Alpha N-terminal protein methyltransferase 1</fullName>
        <ecNumber evidence="5">2.1.1.244</ecNumber>
    </recommendedName>
    <alternativeName>
        <fullName evidence="7">X-Pro-Lys N-terminal protein methyltransferase 1</fullName>
    </alternativeName>
</protein>
<evidence type="ECO:0000256" key="1">
    <source>
        <dbReference type="ARBA" id="ARBA00009059"/>
    </source>
</evidence>
<dbReference type="STRING" id="37360.A0A0G4J904"/>
<dbReference type="PIRSF" id="PIRSF016958">
    <property type="entry name" value="DUF858_MeTrfase_lik"/>
    <property type="match status" value="1"/>
</dbReference>
<name>A0A0G4J904_PLABS</name>
<geneLocation type="mitochondrion" evidence="13"/>
<dbReference type="Pfam" id="PF05891">
    <property type="entry name" value="Methyltransf_PK"/>
    <property type="match status" value="1"/>
</dbReference>
<proteinExistence type="inferred from homology"/>
<evidence type="ECO:0000313" key="13">
    <source>
        <dbReference type="EMBL" id="SPQ99875.1"/>
    </source>
</evidence>
<evidence type="ECO:0000256" key="2">
    <source>
        <dbReference type="ARBA" id="ARBA00022603"/>
    </source>
</evidence>
<dbReference type="SUPFAM" id="SSF53335">
    <property type="entry name" value="S-adenosyl-L-methionine-dependent methyltransferases"/>
    <property type="match status" value="1"/>
</dbReference>
<evidence type="ECO:0000256" key="8">
    <source>
        <dbReference type="ARBA" id="ARBA00047306"/>
    </source>
</evidence>
<evidence type="ECO:0000256" key="7">
    <source>
        <dbReference type="ARBA" id="ARBA00043129"/>
    </source>
</evidence>
<dbReference type="GO" id="GO:0071885">
    <property type="term" value="F:N-terminal protein N-methyltransferase activity"/>
    <property type="evidence" value="ECO:0007669"/>
    <property type="project" value="UniProtKB-EC"/>
</dbReference>
<feature type="binding site" evidence="11">
    <location>
        <position position="94"/>
    </location>
    <ligand>
        <name>S-adenosyl-L-methionine</name>
        <dbReference type="ChEBI" id="CHEBI:59789"/>
    </ligand>
</feature>
<keyword evidence="2" id="KW-0489">Methyltransferase</keyword>
<dbReference type="OrthoDB" id="1298661at2759"/>
<comment type="catalytic activity">
    <reaction evidence="9">
        <text>N-terminal L-prolyl-L-prolyl-L-lysyl-[protein] + 2 S-adenosyl-L-methionine = N-terminal N,N-dimethyl-L-prolyl-L-prolyl-L-lysyl-[protein] + 2 S-adenosyl-L-homocysteine + 2 H(+)</text>
        <dbReference type="Rhea" id="RHEA:54736"/>
        <dbReference type="Rhea" id="RHEA-COMP:13787"/>
        <dbReference type="Rhea" id="RHEA-COMP:13974"/>
        <dbReference type="ChEBI" id="CHEBI:15378"/>
        <dbReference type="ChEBI" id="CHEBI:57856"/>
        <dbReference type="ChEBI" id="CHEBI:59789"/>
        <dbReference type="ChEBI" id="CHEBI:138059"/>
        <dbReference type="ChEBI" id="CHEBI:138318"/>
        <dbReference type="EC" id="2.1.1.244"/>
    </reaction>
</comment>
<evidence type="ECO:0000256" key="11">
    <source>
        <dbReference type="PIRSR" id="PIRSR016958-1"/>
    </source>
</evidence>
<feature type="binding site" evidence="11">
    <location>
        <position position="159"/>
    </location>
    <ligand>
        <name>S-adenosyl-L-methionine</name>
        <dbReference type="ChEBI" id="CHEBI:59789"/>
    </ligand>
</feature>
<dbReference type="Proteomes" id="UP000290189">
    <property type="component" value="Unassembled WGS sequence"/>
</dbReference>
<evidence type="ECO:0000256" key="10">
    <source>
        <dbReference type="ARBA" id="ARBA00048167"/>
    </source>
</evidence>
<evidence type="ECO:0000313" key="14">
    <source>
        <dbReference type="Proteomes" id="UP000039324"/>
    </source>
</evidence>
<accession>A0A0G4J904</accession>
<evidence type="ECO:0000256" key="6">
    <source>
        <dbReference type="ARBA" id="ARBA00039449"/>
    </source>
</evidence>
<evidence type="ECO:0000256" key="3">
    <source>
        <dbReference type="ARBA" id="ARBA00022679"/>
    </source>
</evidence>
<dbReference type="Gene3D" id="3.40.50.150">
    <property type="entry name" value="Vaccinia Virus protein VP39"/>
    <property type="match status" value="1"/>
</dbReference>
<keyword evidence="3" id="KW-0808">Transferase</keyword>
<dbReference type="GO" id="GO:0005737">
    <property type="term" value="C:cytoplasm"/>
    <property type="evidence" value="ECO:0007669"/>
    <property type="project" value="TreeGrafter"/>
</dbReference>
<dbReference type="EMBL" id="OVEO01000012">
    <property type="protein sequence ID" value="SPQ99875.1"/>
    <property type="molecule type" value="Genomic_DNA"/>
</dbReference>
<dbReference type="AlphaFoldDB" id="A0A0G4J904"/>
<feature type="binding site" evidence="11">
    <location>
        <begin position="143"/>
        <end position="144"/>
    </location>
    <ligand>
        <name>S-adenosyl-L-methionine</name>
        <dbReference type="ChEBI" id="CHEBI:59789"/>
    </ligand>
</feature>
<comment type="similarity">
    <text evidence="1">Belongs to the methyltransferase superfamily. NTM1 family.</text>
</comment>
<dbReference type="PANTHER" id="PTHR12753">
    <property type="entry name" value="AD-003 - RELATED"/>
    <property type="match status" value="1"/>
</dbReference>
<sequence>MRRSGLGRADPGYSSAGRTYNAIDEVWGVAQPGQGRKPDAQWYSKSRDYWETTDLTVNGVLGGYESISDVDIGSSRDLIRSLPGLQHSSAIDCGAGIGRVTEHLLLPLFDHVDMIEQSAAHVEEARRRLASHPHMRHFVVDGLQSASPPVSDYDLVWIQWVVGYLTDDDLVAFFDRCASALRDTDAAYIVVKENVAKGEFFLDADDNNVTRTMGQFRAIFRRTRDLVLVKTVEQRNFPKELHGVYSFVLKRRTHTSRT</sequence>
<dbReference type="GO" id="GO:0032259">
    <property type="term" value="P:methylation"/>
    <property type="evidence" value="ECO:0007669"/>
    <property type="project" value="UniProtKB-KW"/>
</dbReference>
<gene>
    <name evidence="12" type="ORF">PBRA_003521</name>
    <name evidence="13" type="ORF">PLBR_LOCUS7090</name>
</gene>
<keyword evidence="14" id="KW-1185">Reference proteome</keyword>